<dbReference type="Proteomes" id="UP000287651">
    <property type="component" value="Unassembled WGS sequence"/>
</dbReference>
<dbReference type="InterPro" id="IPR017853">
    <property type="entry name" value="GH"/>
</dbReference>
<dbReference type="GO" id="GO:0000272">
    <property type="term" value="P:polysaccharide catabolic process"/>
    <property type="evidence" value="ECO:0007669"/>
    <property type="project" value="UniProtKB-KW"/>
</dbReference>
<gene>
    <name evidence="9" type="ORF">B296_00057738</name>
</gene>
<dbReference type="InterPro" id="IPR018238">
    <property type="entry name" value="Glyco_hydro_14_CS"/>
</dbReference>
<evidence type="ECO:0000256" key="2">
    <source>
        <dbReference type="ARBA" id="ARBA00005652"/>
    </source>
</evidence>
<sequence>MALTLRSSTSFMALVDSKTHRASEELPRMLAFDVRKAAGRPPTLKASRQDVIQPATLLQHAEQAAAELLHGPPAAHGAGTARVPVYVMLPLDTVSLAGRLTRARPLNASLMALRTAGVEGVMVDVWWGLVEKDGPLRYNWDAYAELVHMVERNGLKLQMVMSFHQCGGNVGDNC</sequence>
<dbReference type="GO" id="GO:0016161">
    <property type="term" value="F:beta-amylase activity"/>
    <property type="evidence" value="ECO:0007669"/>
    <property type="project" value="UniProtKB-EC"/>
</dbReference>
<evidence type="ECO:0000256" key="7">
    <source>
        <dbReference type="ARBA" id="ARBA00023326"/>
    </source>
</evidence>
<dbReference type="Gene3D" id="3.20.20.80">
    <property type="entry name" value="Glycosidases"/>
    <property type="match status" value="1"/>
</dbReference>
<comment type="catalytic activity">
    <reaction evidence="1 8">
        <text>Hydrolysis of (1-&gt;4)-alpha-D-glucosidic linkages in polysaccharides so as to remove successive maltose units from the non-reducing ends of the chains.</text>
        <dbReference type="EC" id="3.2.1.2"/>
    </reaction>
</comment>
<evidence type="ECO:0000313" key="9">
    <source>
        <dbReference type="EMBL" id="RRT41566.1"/>
    </source>
</evidence>
<evidence type="ECO:0000256" key="3">
    <source>
        <dbReference type="ARBA" id="ARBA00012594"/>
    </source>
</evidence>
<keyword evidence="6 8" id="KW-0326">Glycosidase</keyword>
<protein>
    <recommendedName>
        <fullName evidence="3 8">Beta-amylase</fullName>
        <ecNumber evidence="3 8">3.2.1.2</ecNumber>
    </recommendedName>
</protein>
<evidence type="ECO:0000313" key="10">
    <source>
        <dbReference type="Proteomes" id="UP000287651"/>
    </source>
</evidence>
<keyword evidence="4 8" id="KW-0378">Hydrolase</keyword>
<keyword evidence="5 8" id="KW-0119">Carbohydrate metabolism</keyword>
<dbReference type="Pfam" id="PF01373">
    <property type="entry name" value="Glyco_hydro_14"/>
    <property type="match status" value="1"/>
</dbReference>
<dbReference type="PRINTS" id="PR00750">
    <property type="entry name" value="BETAAMYLASE"/>
</dbReference>
<evidence type="ECO:0000256" key="5">
    <source>
        <dbReference type="ARBA" id="ARBA00023277"/>
    </source>
</evidence>
<comment type="similarity">
    <text evidence="2 8">Belongs to the glycosyl hydrolase 14 family.</text>
</comment>
<reference evidence="9 10" key="1">
    <citation type="journal article" date="2014" name="Agronomy (Basel)">
        <title>A Draft Genome Sequence for Ensete ventricosum, the Drought-Tolerant Tree Against Hunger.</title>
        <authorList>
            <person name="Harrison J."/>
            <person name="Moore K.A."/>
            <person name="Paszkiewicz K."/>
            <person name="Jones T."/>
            <person name="Grant M."/>
            <person name="Ambacheew D."/>
            <person name="Muzemil S."/>
            <person name="Studholme D.J."/>
        </authorList>
    </citation>
    <scope>NUCLEOTIDE SEQUENCE [LARGE SCALE GENOMIC DNA]</scope>
</reference>
<dbReference type="EMBL" id="AMZH03018483">
    <property type="protein sequence ID" value="RRT41566.1"/>
    <property type="molecule type" value="Genomic_DNA"/>
</dbReference>
<keyword evidence="7 8" id="KW-0624">Polysaccharide degradation</keyword>
<accession>A0A426XPY7</accession>
<name>A0A426XPY7_ENSVE</name>
<evidence type="ECO:0000256" key="6">
    <source>
        <dbReference type="ARBA" id="ARBA00023295"/>
    </source>
</evidence>
<evidence type="ECO:0000256" key="8">
    <source>
        <dbReference type="RuleBase" id="RU000509"/>
    </source>
</evidence>
<dbReference type="AlphaFoldDB" id="A0A426XPY7"/>
<dbReference type="EC" id="3.2.1.2" evidence="3 8"/>
<comment type="caution">
    <text evidence="9">The sequence shown here is derived from an EMBL/GenBank/DDBJ whole genome shotgun (WGS) entry which is preliminary data.</text>
</comment>
<organism evidence="9 10">
    <name type="scientific">Ensete ventricosum</name>
    <name type="common">Abyssinian banana</name>
    <name type="synonym">Musa ensete</name>
    <dbReference type="NCBI Taxonomy" id="4639"/>
    <lineage>
        <taxon>Eukaryota</taxon>
        <taxon>Viridiplantae</taxon>
        <taxon>Streptophyta</taxon>
        <taxon>Embryophyta</taxon>
        <taxon>Tracheophyta</taxon>
        <taxon>Spermatophyta</taxon>
        <taxon>Magnoliopsida</taxon>
        <taxon>Liliopsida</taxon>
        <taxon>Zingiberales</taxon>
        <taxon>Musaceae</taxon>
        <taxon>Ensete</taxon>
    </lineage>
</organism>
<proteinExistence type="inferred from homology"/>
<dbReference type="SUPFAM" id="SSF51445">
    <property type="entry name" value="(Trans)glycosidases"/>
    <property type="match status" value="1"/>
</dbReference>
<dbReference type="InterPro" id="IPR001554">
    <property type="entry name" value="Glyco_hydro_14"/>
</dbReference>
<dbReference type="PANTHER" id="PTHR31352">
    <property type="entry name" value="BETA-AMYLASE 1, CHLOROPLASTIC"/>
    <property type="match status" value="1"/>
</dbReference>
<feature type="non-terminal residue" evidence="9">
    <location>
        <position position="174"/>
    </location>
</feature>
<evidence type="ECO:0000256" key="4">
    <source>
        <dbReference type="ARBA" id="ARBA00022801"/>
    </source>
</evidence>
<dbReference type="PROSITE" id="PS00506">
    <property type="entry name" value="BETA_AMYLASE_1"/>
    <property type="match status" value="1"/>
</dbReference>
<evidence type="ECO:0000256" key="1">
    <source>
        <dbReference type="ARBA" id="ARBA00000546"/>
    </source>
</evidence>
<dbReference type="PANTHER" id="PTHR31352:SF1">
    <property type="entry name" value="BETA-AMYLASE 3, CHLOROPLASTIC"/>
    <property type="match status" value="1"/>
</dbReference>